<gene>
    <name evidence="17" type="primary">LOC117437866</name>
</gene>
<dbReference type="InterPro" id="IPR020847">
    <property type="entry name" value="AP_endonuclease_F1_BS"/>
</dbReference>
<dbReference type="Proteomes" id="UP000694405">
    <property type="component" value="Chromosome 30"/>
</dbReference>
<keyword evidence="15" id="KW-0539">Nucleus</keyword>
<dbReference type="PANTHER" id="PTHR22748:SF6">
    <property type="entry name" value="DNA-(APURINIC OR APYRIMIDINIC SITE) ENDONUCLEASE"/>
    <property type="match status" value="1"/>
</dbReference>
<comment type="catalytic activity">
    <reaction evidence="1">
        <text>Exonucleolytic cleavage in the 3'- to 5'-direction to yield nucleoside 5'-phosphates.</text>
        <dbReference type="EC" id="3.1.11.2"/>
    </reaction>
</comment>
<keyword evidence="15" id="KW-0255">Endonuclease</keyword>
<evidence type="ECO:0000256" key="8">
    <source>
        <dbReference type="ARBA" id="ARBA00022842"/>
    </source>
</evidence>
<feature type="binding site" evidence="13">
    <location>
        <position position="324"/>
    </location>
    <ligand>
        <name>Mg(2+)</name>
        <dbReference type="ChEBI" id="CHEBI:18420"/>
        <label>1</label>
    </ligand>
</feature>
<dbReference type="InterPro" id="IPR036691">
    <property type="entry name" value="Endo/exonu/phosph_ase_sf"/>
</dbReference>
<evidence type="ECO:0000256" key="7">
    <source>
        <dbReference type="ARBA" id="ARBA00022801"/>
    </source>
</evidence>
<evidence type="ECO:0000256" key="16">
    <source>
        <dbReference type="SAM" id="MobiDB-lite"/>
    </source>
</evidence>
<evidence type="ECO:0000256" key="6">
    <source>
        <dbReference type="ARBA" id="ARBA00022763"/>
    </source>
</evidence>
<comment type="similarity">
    <text evidence="3 15">Belongs to the DNA repair enzymes AP/ExoA family.</text>
</comment>
<dbReference type="GO" id="GO:0006284">
    <property type="term" value="P:base-excision repair"/>
    <property type="evidence" value="ECO:0007669"/>
    <property type="project" value="TreeGrafter"/>
</dbReference>
<evidence type="ECO:0000256" key="2">
    <source>
        <dbReference type="ARBA" id="ARBA00001936"/>
    </source>
</evidence>
<keyword evidence="15" id="KW-0496">Mitochondrion</keyword>
<dbReference type="GO" id="GO:0003677">
    <property type="term" value="F:DNA binding"/>
    <property type="evidence" value="ECO:0007669"/>
    <property type="project" value="UniProtKB-KW"/>
</dbReference>
<feature type="active site" description="Proton acceptor" evidence="12">
    <location>
        <position position="325"/>
    </location>
</feature>
<protein>
    <recommendedName>
        <fullName evidence="4">exodeoxyribonuclease III</fullName>
        <ecNumber evidence="4">3.1.11.2</ecNumber>
    </recommendedName>
    <alternativeName>
        <fullName evidence="11">APEX nuclease</fullName>
    </alternativeName>
    <alternativeName>
        <fullName evidence="10">Apurinic-apyrimidinic endonuclease 1</fullName>
    </alternativeName>
</protein>
<organism evidence="17 18">
    <name type="scientific">Melopsittacus undulatus</name>
    <name type="common">Budgerigar</name>
    <name type="synonym">Psittacus undulatus</name>
    <dbReference type="NCBI Taxonomy" id="13146"/>
    <lineage>
        <taxon>Eukaryota</taxon>
        <taxon>Metazoa</taxon>
        <taxon>Chordata</taxon>
        <taxon>Craniata</taxon>
        <taxon>Vertebrata</taxon>
        <taxon>Euteleostomi</taxon>
        <taxon>Archelosauria</taxon>
        <taxon>Archosauria</taxon>
        <taxon>Dinosauria</taxon>
        <taxon>Saurischia</taxon>
        <taxon>Theropoda</taxon>
        <taxon>Coelurosauria</taxon>
        <taxon>Aves</taxon>
        <taxon>Neognathae</taxon>
        <taxon>Neoaves</taxon>
        <taxon>Telluraves</taxon>
        <taxon>Australaves</taxon>
        <taxon>Psittaciformes</taxon>
        <taxon>Psittaculidae</taxon>
        <taxon>Melopsittacus</taxon>
    </lineage>
</organism>
<feature type="binding site" evidence="13">
    <location>
        <position position="113"/>
    </location>
    <ligand>
        <name>Mg(2+)</name>
        <dbReference type="ChEBI" id="CHEBI:18420"/>
        <label>1</label>
    </ligand>
</feature>
<dbReference type="GO" id="GO:0005739">
    <property type="term" value="C:mitochondrion"/>
    <property type="evidence" value="ECO:0007669"/>
    <property type="project" value="UniProtKB-SubCell"/>
</dbReference>
<feature type="binding site" evidence="13">
    <location>
        <position position="229"/>
    </location>
    <ligand>
        <name>Mg(2+)</name>
        <dbReference type="ChEBI" id="CHEBI:18420"/>
        <label>1</label>
    </ligand>
</feature>
<feature type="site" description="Important for catalytic activity" evidence="14">
    <location>
        <position position="299"/>
    </location>
</feature>
<comment type="function">
    <text evidence="15">Initiates repair of AP sites in DNA by catalyzing hydrolytic incision of the phosphodiester backbone immediately adjacent to the damage, generating a single-strand break with 5'-deoxyribose phosphate and 3'-hydroxyl ends.</text>
</comment>
<dbReference type="Gene3D" id="3.60.10.10">
    <property type="entry name" value="Endonuclease/exonuclease/phosphatase"/>
    <property type="match status" value="1"/>
</dbReference>
<reference evidence="17" key="3">
    <citation type="submission" date="2025-09" db="UniProtKB">
        <authorList>
            <consortium name="Ensembl"/>
        </authorList>
    </citation>
    <scope>IDENTIFICATION</scope>
</reference>
<dbReference type="Ensembl" id="ENSMUNT00000029805.1">
    <property type="protein sequence ID" value="ENSMUNP00000027774.1"/>
    <property type="gene ID" value="ENSMUNG00000021211.1"/>
</dbReference>
<feature type="binding site" evidence="13">
    <location>
        <position position="227"/>
    </location>
    <ligand>
        <name>Mg(2+)</name>
        <dbReference type="ChEBI" id="CHEBI:18420"/>
        <label>1</label>
    </ligand>
</feature>
<dbReference type="NCBIfam" id="TIGR00195">
    <property type="entry name" value="exoDNase_III"/>
    <property type="match status" value="1"/>
</dbReference>
<keyword evidence="5 13" id="KW-0479">Metal-binding</keyword>
<keyword evidence="9 15" id="KW-0234">DNA repair</keyword>
<evidence type="ECO:0000256" key="3">
    <source>
        <dbReference type="ARBA" id="ARBA00007092"/>
    </source>
</evidence>
<keyword evidence="6 15" id="KW-0227">DNA damage</keyword>
<evidence type="ECO:0000256" key="15">
    <source>
        <dbReference type="RuleBase" id="RU362131"/>
    </source>
</evidence>
<feature type="binding site" evidence="13">
    <location>
        <position position="85"/>
    </location>
    <ligand>
        <name>Mg(2+)</name>
        <dbReference type="ChEBI" id="CHEBI:18420"/>
        <label>1</label>
    </ligand>
</feature>
<feature type="binding site" evidence="13">
    <location>
        <position position="325"/>
    </location>
    <ligand>
        <name>Mg(2+)</name>
        <dbReference type="ChEBI" id="CHEBI:18420"/>
        <label>1</label>
    </ligand>
</feature>
<dbReference type="NCBIfam" id="TIGR00633">
    <property type="entry name" value="xth"/>
    <property type="match status" value="1"/>
</dbReference>
<dbReference type="SUPFAM" id="SSF56219">
    <property type="entry name" value="DNase I-like"/>
    <property type="match status" value="1"/>
</dbReference>
<feature type="active site" evidence="12">
    <location>
        <position position="188"/>
    </location>
</feature>
<dbReference type="PROSITE" id="PS51435">
    <property type="entry name" value="AP_NUCLEASE_F1_4"/>
    <property type="match status" value="1"/>
</dbReference>
<comment type="subcellular location">
    <subcellularLocation>
        <location evidence="15">Nucleus</location>
    </subcellularLocation>
    <subcellularLocation>
        <location evidence="15">Cytoplasm</location>
    </subcellularLocation>
    <subcellularLocation>
        <location evidence="15">Mitochondrion</location>
    </subcellularLocation>
</comment>
<evidence type="ECO:0000256" key="1">
    <source>
        <dbReference type="ARBA" id="ARBA00000493"/>
    </source>
</evidence>
<sequence>MRLVSWNVAGLRAWLRKGGLKVGGDGGGGGWGGEGGRDAPGVLERGGTEGLAAQGGAQGGGGMGGWGGGGGGGGGGVGMRLVSWNVAGLRAWLRKGGLKWVQDAAPDVLCLQETKCGAESVPPEVRDLQALPHQYWASPEGKPGYSGVGLLCRCEPLRVTYGIDDPEHDPSARVLTAEFPSFFVVCAYVPNAGRGLTRLQPRLRFDAAFLSYLSRLDAIKPVALGGDLNVAHTELDLRHPSANRRSPGFTDEERRGMDAILAAGFLDAFRVMYPALPHAYTFWTYLGGARERNVGWRLDYFLISERLRPALCDCKIRPRVMGSDHCPVELYLAL</sequence>
<dbReference type="EC" id="3.1.11.2" evidence="4"/>
<dbReference type="GO" id="GO:0005634">
    <property type="term" value="C:nucleus"/>
    <property type="evidence" value="ECO:0007669"/>
    <property type="project" value="UniProtKB-SubCell"/>
</dbReference>
<dbReference type="PROSITE" id="PS00726">
    <property type="entry name" value="AP_NUCLEASE_F1_1"/>
    <property type="match status" value="1"/>
</dbReference>
<dbReference type="GO" id="GO:0046872">
    <property type="term" value="F:metal ion binding"/>
    <property type="evidence" value="ECO:0007669"/>
    <property type="project" value="UniProtKB-KW"/>
</dbReference>
<reference evidence="17" key="1">
    <citation type="submission" date="2020-03" db="EMBL/GenBank/DDBJ databases">
        <title>Melopsittacus undulatus (budgerigar) genome, bMelUnd1, maternal haplotype with Z.</title>
        <authorList>
            <person name="Gedman G."/>
            <person name="Mountcastle J."/>
            <person name="Haase B."/>
            <person name="Formenti G."/>
            <person name="Wright T."/>
            <person name="Apodaca J."/>
            <person name="Pelan S."/>
            <person name="Chow W."/>
            <person name="Rhie A."/>
            <person name="Howe K."/>
            <person name="Fedrigo O."/>
            <person name="Jarvis E.D."/>
        </authorList>
    </citation>
    <scope>NUCLEOTIDE SEQUENCE [LARGE SCALE GENOMIC DNA]</scope>
</reference>
<feature type="compositionally biased region" description="Gly residues" evidence="16">
    <location>
        <begin position="25"/>
        <end position="34"/>
    </location>
</feature>
<keyword evidence="13" id="KW-0464">Manganese</keyword>
<evidence type="ECO:0000256" key="11">
    <source>
        <dbReference type="ARBA" id="ARBA00032218"/>
    </source>
</evidence>
<dbReference type="InterPro" id="IPR004808">
    <property type="entry name" value="AP_endonuc_1"/>
</dbReference>
<evidence type="ECO:0000256" key="5">
    <source>
        <dbReference type="ARBA" id="ARBA00022723"/>
    </source>
</evidence>
<feature type="region of interest" description="Disordered" evidence="16">
    <location>
        <begin position="25"/>
        <end position="68"/>
    </location>
</feature>
<dbReference type="CDD" id="cd09087">
    <property type="entry name" value="Ape1-like_AP-endo"/>
    <property type="match status" value="1"/>
</dbReference>
<evidence type="ECO:0000256" key="10">
    <source>
        <dbReference type="ARBA" id="ARBA00030063"/>
    </source>
</evidence>
<name>A0A8V5GGL3_MELUD</name>
<evidence type="ECO:0000256" key="12">
    <source>
        <dbReference type="PIRSR" id="PIRSR604808-1"/>
    </source>
</evidence>
<feature type="compositionally biased region" description="Gly residues" evidence="16">
    <location>
        <begin position="56"/>
        <end position="68"/>
    </location>
</feature>
<dbReference type="GO" id="GO:0003906">
    <property type="term" value="F:DNA-(apurinic or apyrimidinic site) endonuclease activity"/>
    <property type="evidence" value="ECO:0007669"/>
    <property type="project" value="TreeGrafter"/>
</dbReference>
<dbReference type="Pfam" id="PF03372">
    <property type="entry name" value="Exo_endo_phos"/>
    <property type="match status" value="1"/>
</dbReference>
<evidence type="ECO:0000313" key="17">
    <source>
        <dbReference type="Ensembl" id="ENSMUNP00000027774.1"/>
    </source>
</evidence>
<evidence type="ECO:0000256" key="4">
    <source>
        <dbReference type="ARBA" id="ARBA00012115"/>
    </source>
</evidence>
<dbReference type="GO" id="GO:0008311">
    <property type="term" value="F:double-stranded DNA 3'-5' DNA exonuclease activity"/>
    <property type="evidence" value="ECO:0007669"/>
    <property type="project" value="UniProtKB-EC"/>
</dbReference>
<evidence type="ECO:0000256" key="13">
    <source>
        <dbReference type="PIRSR" id="PIRSR604808-2"/>
    </source>
</evidence>
<comment type="cofactor">
    <cofactor evidence="2">
        <name>Mn(2+)</name>
        <dbReference type="ChEBI" id="CHEBI:29035"/>
    </cofactor>
</comment>
<dbReference type="PROSITE" id="PS00728">
    <property type="entry name" value="AP_NUCLEASE_F1_3"/>
    <property type="match status" value="1"/>
</dbReference>
<evidence type="ECO:0000256" key="9">
    <source>
        <dbReference type="ARBA" id="ARBA00023204"/>
    </source>
</evidence>
<dbReference type="InterPro" id="IPR005135">
    <property type="entry name" value="Endo/exonuclease/phosphatase"/>
</dbReference>
<feature type="active site" description="Proton donor/acceptor" evidence="12">
    <location>
        <position position="227"/>
    </location>
</feature>
<feature type="site" description="Interaction with DNA substrate" evidence="14">
    <location>
        <position position="325"/>
    </location>
</feature>
<reference evidence="17" key="2">
    <citation type="submission" date="2025-08" db="UniProtKB">
        <authorList>
            <consortium name="Ensembl"/>
        </authorList>
    </citation>
    <scope>IDENTIFICATION</scope>
</reference>
<evidence type="ECO:0000256" key="14">
    <source>
        <dbReference type="PIRSR" id="PIRSR604808-3"/>
    </source>
</evidence>
<dbReference type="GO" id="GO:0008081">
    <property type="term" value="F:phosphoric diester hydrolase activity"/>
    <property type="evidence" value="ECO:0007669"/>
    <property type="project" value="TreeGrafter"/>
</dbReference>
<keyword evidence="8 13" id="KW-0460">Magnesium</keyword>
<evidence type="ECO:0000313" key="18">
    <source>
        <dbReference type="Proteomes" id="UP000694405"/>
    </source>
</evidence>
<dbReference type="AlphaFoldDB" id="A0A8V5GGL3"/>
<keyword evidence="18" id="KW-1185">Reference proteome</keyword>
<keyword evidence="15" id="KW-0238">DNA-binding</keyword>
<keyword evidence="15" id="KW-0963">Cytoplasm</keyword>
<comment type="cofactor">
    <cofactor evidence="13 15">
        <name>Mg(2+)</name>
        <dbReference type="ChEBI" id="CHEBI:18420"/>
    </cofactor>
    <cofactor evidence="13 15">
        <name>Mn(2+)</name>
        <dbReference type="ChEBI" id="CHEBI:29035"/>
    </cofactor>
    <text evidence="13 15">Probably binds two magnesium or manganese ions per subunit.</text>
</comment>
<accession>A0A8V5GGL3</accession>
<dbReference type="InterPro" id="IPR020848">
    <property type="entry name" value="AP_endonuclease_F1_CS"/>
</dbReference>
<keyword evidence="15" id="KW-0540">Nuclease</keyword>
<keyword evidence="7 15" id="KW-0378">Hydrolase</keyword>
<proteinExistence type="inferred from homology"/>
<dbReference type="PANTHER" id="PTHR22748">
    <property type="entry name" value="AP ENDONUCLEASE"/>
    <property type="match status" value="1"/>
</dbReference>
<feature type="site" description="Transition state stabilizer" evidence="14">
    <location>
        <position position="229"/>
    </location>
</feature>